<dbReference type="InterPro" id="IPR040353">
    <property type="entry name" value="FLX/FLX-like"/>
</dbReference>
<keyword evidence="4 6" id="KW-0175">Coiled coil</keyword>
<feature type="coiled-coil region" evidence="6">
    <location>
        <begin position="202"/>
        <end position="229"/>
    </location>
</feature>
<comment type="caution">
    <text evidence="8">The sequence shown here is derived from an EMBL/GenBank/DDBJ whole genome shotgun (WGS) entry which is preliminary data.</text>
</comment>
<dbReference type="EMBL" id="JAUJYO010000018">
    <property type="protein sequence ID" value="KAK1289990.1"/>
    <property type="molecule type" value="Genomic_DNA"/>
</dbReference>
<sequence>MASRGYIPPSPYEGRLIQAPGMMRHGPFPGSASLSHHPLDSLPPPQLLEKKLSAQGKEMEILMMENQRLATTHVTLRQDLLITQQEMQRVQAHRGAAQAESEIQIRGLLEKIARAEAEIHASEGVREELRHAHMELNDLLSARQELTSQIQQASEELQKAHADVKKLPEMLIELDGLMQEHQKLRAAFEYEKGLNIDLVDKMRTMEKDLFSMMREVEKLRAEMMTVEKRAHVPNPYGAMYGGQGPGYPVAGNDGQGPGYPVAGNDGQGPGYPVVGNGGVYANAAYVQQGGSYLDGYGRPMVQPVQVMNPVVGGEGMNPYGSGSIVDGNVVASSTNPNGVISARWGGLPDVARGAAPPAQS</sequence>
<feature type="region of interest" description="Disordered" evidence="7">
    <location>
        <begin position="20"/>
        <end position="41"/>
    </location>
</feature>
<evidence type="ECO:0000256" key="4">
    <source>
        <dbReference type="ARBA" id="ARBA00023054"/>
    </source>
</evidence>
<evidence type="ECO:0000256" key="5">
    <source>
        <dbReference type="ARBA" id="ARBA00023089"/>
    </source>
</evidence>
<keyword evidence="9" id="KW-1185">Reference proteome</keyword>
<reference evidence="8" key="2">
    <citation type="submission" date="2023-06" db="EMBL/GenBank/DDBJ databases">
        <authorList>
            <person name="Ma L."/>
            <person name="Liu K.-W."/>
            <person name="Li Z."/>
            <person name="Hsiao Y.-Y."/>
            <person name="Qi Y."/>
            <person name="Fu T."/>
            <person name="Tang G."/>
            <person name="Zhang D."/>
            <person name="Sun W.-H."/>
            <person name="Liu D.-K."/>
            <person name="Li Y."/>
            <person name="Chen G.-Z."/>
            <person name="Liu X.-D."/>
            <person name="Liao X.-Y."/>
            <person name="Jiang Y.-T."/>
            <person name="Yu X."/>
            <person name="Hao Y."/>
            <person name="Huang J."/>
            <person name="Zhao X.-W."/>
            <person name="Ke S."/>
            <person name="Chen Y.-Y."/>
            <person name="Wu W.-L."/>
            <person name="Hsu J.-L."/>
            <person name="Lin Y.-F."/>
            <person name="Huang M.-D."/>
            <person name="Li C.-Y."/>
            <person name="Huang L."/>
            <person name="Wang Z.-W."/>
            <person name="Zhao X."/>
            <person name="Zhong W.-Y."/>
            <person name="Peng D.-H."/>
            <person name="Ahmad S."/>
            <person name="Lan S."/>
            <person name="Zhang J.-S."/>
            <person name="Tsai W.-C."/>
            <person name="Van De Peer Y."/>
            <person name="Liu Z.-J."/>
        </authorList>
    </citation>
    <scope>NUCLEOTIDE SEQUENCE</scope>
    <source>
        <strain evidence="8">CP</strain>
        <tissue evidence="8">Leaves</tissue>
    </source>
</reference>
<evidence type="ECO:0008006" key="10">
    <source>
        <dbReference type="Google" id="ProtNLM"/>
    </source>
</evidence>
<gene>
    <name evidence="8" type="ORF">QJS10_CPB18g00293</name>
</gene>
<dbReference type="GO" id="GO:0009908">
    <property type="term" value="P:flower development"/>
    <property type="evidence" value="ECO:0007669"/>
    <property type="project" value="UniProtKB-KW"/>
</dbReference>
<dbReference type="GO" id="GO:0030154">
    <property type="term" value="P:cell differentiation"/>
    <property type="evidence" value="ECO:0007669"/>
    <property type="project" value="UniProtKB-KW"/>
</dbReference>
<proteinExistence type="inferred from homology"/>
<evidence type="ECO:0000256" key="6">
    <source>
        <dbReference type="SAM" id="Coils"/>
    </source>
</evidence>
<dbReference type="Proteomes" id="UP001180020">
    <property type="component" value="Unassembled WGS sequence"/>
</dbReference>
<evidence type="ECO:0000256" key="1">
    <source>
        <dbReference type="ARBA" id="ARBA00005405"/>
    </source>
</evidence>
<reference evidence="8" key="1">
    <citation type="journal article" date="2023" name="Nat. Commun.">
        <title>Diploid and tetraploid genomes of Acorus and the evolution of monocots.</title>
        <authorList>
            <person name="Ma L."/>
            <person name="Liu K.W."/>
            <person name="Li Z."/>
            <person name="Hsiao Y.Y."/>
            <person name="Qi Y."/>
            <person name="Fu T."/>
            <person name="Tang G.D."/>
            <person name="Zhang D."/>
            <person name="Sun W.H."/>
            <person name="Liu D.K."/>
            <person name="Li Y."/>
            <person name="Chen G.Z."/>
            <person name="Liu X.D."/>
            <person name="Liao X.Y."/>
            <person name="Jiang Y.T."/>
            <person name="Yu X."/>
            <person name="Hao Y."/>
            <person name="Huang J."/>
            <person name="Zhao X.W."/>
            <person name="Ke S."/>
            <person name="Chen Y.Y."/>
            <person name="Wu W.L."/>
            <person name="Hsu J.L."/>
            <person name="Lin Y.F."/>
            <person name="Huang M.D."/>
            <person name="Li C.Y."/>
            <person name="Huang L."/>
            <person name="Wang Z.W."/>
            <person name="Zhao X."/>
            <person name="Zhong W.Y."/>
            <person name="Peng D.H."/>
            <person name="Ahmad S."/>
            <person name="Lan S."/>
            <person name="Zhang J.S."/>
            <person name="Tsai W.C."/>
            <person name="Van de Peer Y."/>
            <person name="Liu Z.J."/>
        </authorList>
    </citation>
    <scope>NUCLEOTIDE SEQUENCE</scope>
    <source>
        <strain evidence="8">CP</strain>
    </source>
</reference>
<evidence type="ECO:0000256" key="7">
    <source>
        <dbReference type="SAM" id="MobiDB-lite"/>
    </source>
</evidence>
<feature type="coiled-coil region" evidence="6">
    <location>
        <begin position="98"/>
        <end position="163"/>
    </location>
</feature>
<protein>
    <recommendedName>
        <fullName evidence="10">Protein FLX-like 4</fullName>
    </recommendedName>
</protein>
<evidence type="ECO:0000313" key="8">
    <source>
        <dbReference type="EMBL" id="KAK1289990.1"/>
    </source>
</evidence>
<comment type="similarity">
    <text evidence="1">Belongs to the FLX family.</text>
</comment>
<evidence type="ECO:0000256" key="2">
    <source>
        <dbReference type="ARBA" id="ARBA00022473"/>
    </source>
</evidence>
<organism evidence="8 9">
    <name type="scientific">Acorus calamus</name>
    <name type="common">Sweet flag</name>
    <dbReference type="NCBI Taxonomy" id="4465"/>
    <lineage>
        <taxon>Eukaryota</taxon>
        <taxon>Viridiplantae</taxon>
        <taxon>Streptophyta</taxon>
        <taxon>Embryophyta</taxon>
        <taxon>Tracheophyta</taxon>
        <taxon>Spermatophyta</taxon>
        <taxon>Magnoliopsida</taxon>
        <taxon>Liliopsida</taxon>
        <taxon>Acoraceae</taxon>
        <taxon>Acorus</taxon>
    </lineage>
</organism>
<dbReference type="PANTHER" id="PTHR33405">
    <property type="entry name" value="PROTEIN FLX-LIKE 2"/>
    <property type="match status" value="1"/>
</dbReference>
<dbReference type="AlphaFoldDB" id="A0AAV9CM59"/>
<accession>A0AAV9CM59</accession>
<name>A0AAV9CM59_ACOCL</name>
<keyword evidence="2" id="KW-0217">Developmental protein</keyword>
<keyword evidence="3" id="KW-0221">Differentiation</keyword>
<dbReference type="PANTHER" id="PTHR33405:SF18">
    <property type="entry name" value="PROTEIN FLX-LIKE 4"/>
    <property type="match status" value="1"/>
</dbReference>
<evidence type="ECO:0000256" key="3">
    <source>
        <dbReference type="ARBA" id="ARBA00022782"/>
    </source>
</evidence>
<keyword evidence="5" id="KW-0287">Flowering</keyword>
<evidence type="ECO:0000313" key="9">
    <source>
        <dbReference type="Proteomes" id="UP001180020"/>
    </source>
</evidence>